<evidence type="ECO:0000256" key="4">
    <source>
        <dbReference type="SAM" id="MobiDB-lite"/>
    </source>
</evidence>
<dbReference type="InterPro" id="IPR025997">
    <property type="entry name" value="SBP_2_dom"/>
</dbReference>
<evidence type="ECO:0000256" key="5">
    <source>
        <dbReference type="SAM" id="SignalP"/>
    </source>
</evidence>
<sequence length="353" mass="36570">MSPRTGKIRRFGALLLVLPILTSACSGSGGSPANASGPKALTHAEPYTGPEAGLPTRYPEPTKTNAGINVGIACAACQIPGVALGASAARKTIEGLGGRVTLLDAGGDPQKQLSQFRQFVAQRVQAIIVQPLVETAMAPAFVDARVAGIPVITIGSPGDTTKPLLPGVTSNVTFGLDQAAFTKARYLAMSLPKDAEIGVLGYGVPSDSVKYGVDRTEYWAQQFGLKIAQRSDVPDLTINAGQVAGTAMLERNPGIKAVVSFTDAITAGVLVSARQLNKRDVIVCGTDYDKNGYQAVSTKNGSCSVRWNWEGLGKSVAQAAYLAATKQTTPPVVSAGGGTLVTKDNYEQVPVVG</sequence>
<dbReference type="PANTHER" id="PTHR46847">
    <property type="entry name" value="D-ALLOSE-BINDING PERIPLASMIC PROTEIN-RELATED"/>
    <property type="match status" value="1"/>
</dbReference>
<evidence type="ECO:0000256" key="3">
    <source>
        <dbReference type="ARBA" id="ARBA00022729"/>
    </source>
</evidence>
<evidence type="ECO:0000256" key="1">
    <source>
        <dbReference type="ARBA" id="ARBA00004196"/>
    </source>
</evidence>
<dbReference type="PANTHER" id="PTHR46847:SF1">
    <property type="entry name" value="D-ALLOSE-BINDING PERIPLASMIC PROTEIN-RELATED"/>
    <property type="match status" value="1"/>
</dbReference>
<evidence type="ECO:0000259" key="6">
    <source>
        <dbReference type="Pfam" id="PF13407"/>
    </source>
</evidence>
<feature type="region of interest" description="Disordered" evidence="4">
    <location>
        <begin position="28"/>
        <end position="58"/>
    </location>
</feature>
<evidence type="ECO:0000313" key="8">
    <source>
        <dbReference type="Proteomes" id="UP001500689"/>
    </source>
</evidence>
<dbReference type="EMBL" id="BAAAZN010000001">
    <property type="protein sequence ID" value="GAA3529072.1"/>
    <property type="molecule type" value="Genomic_DNA"/>
</dbReference>
<organism evidence="7 8">
    <name type="scientific">Amycolatopsis ultiminotia</name>
    <dbReference type="NCBI Taxonomy" id="543629"/>
    <lineage>
        <taxon>Bacteria</taxon>
        <taxon>Bacillati</taxon>
        <taxon>Actinomycetota</taxon>
        <taxon>Actinomycetes</taxon>
        <taxon>Pseudonocardiales</taxon>
        <taxon>Pseudonocardiaceae</taxon>
        <taxon>Amycolatopsis</taxon>
    </lineage>
</organism>
<comment type="subcellular location">
    <subcellularLocation>
        <location evidence="1">Cell envelope</location>
    </subcellularLocation>
</comment>
<dbReference type="SUPFAM" id="SSF53822">
    <property type="entry name" value="Periplasmic binding protein-like I"/>
    <property type="match status" value="1"/>
</dbReference>
<dbReference type="PROSITE" id="PS51257">
    <property type="entry name" value="PROKAR_LIPOPROTEIN"/>
    <property type="match status" value="1"/>
</dbReference>
<proteinExistence type="inferred from homology"/>
<feature type="compositionally biased region" description="Low complexity" evidence="4">
    <location>
        <begin position="28"/>
        <end position="40"/>
    </location>
</feature>
<dbReference type="InterPro" id="IPR028082">
    <property type="entry name" value="Peripla_BP_I"/>
</dbReference>
<dbReference type="CDD" id="cd01536">
    <property type="entry name" value="PBP1_ABC_sugar_binding-like"/>
    <property type="match status" value="1"/>
</dbReference>
<keyword evidence="3 5" id="KW-0732">Signal</keyword>
<protein>
    <recommendedName>
        <fullName evidence="6">Periplasmic binding protein domain-containing protein</fullName>
    </recommendedName>
</protein>
<feature type="signal peptide" evidence="5">
    <location>
        <begin position="1"/>
        <end position="24"/>
    </location>
</feature>
<feature type="domain" description="Periplasmic binding protein" evidence="6">
    <location>
        <begin position="88"/>
        <end position="326"/>
    </location>
</feature>
<name>A0ABP6V913_9PSEU</name>
<dbReference type="RefSeq" id="WP_344855725.1">
    <property type="nucleotide sequence ID" value="NZ_BAAAZN010000001.1"/>
</dbReference>
<dbReference type="Pfam" id="PF13407">
    <property type="entry name" value="Peripla_BP_4"/>
    <property type="match status" value="1"/>
</dbReference>
<dbReference type="Gene3D" id="3.40.50.2300">
    <property type="match status" value="2"/>
</dbReference>
<comment type="caution">
    <text evidence="7">The sequence shown here is derived from an EMBL/GenBank/DDBJ whole genome shotgun (WGS) entry which is preliminary data.</text>
</comment>
<accession>A0ABP6V913</accession>
<evidence type="ECO:0000256" key="2">
    <source>
        <dbReference type="ARBA" id="ARBA00007639"/>
    </source>
</evidence>
<evidence type="ECO:0000313" key="7">
    <source>
        <dbReference type="EMBL" id="GAA3529072.1"/>
    </source>
</evidence>
<feature type="chain" id="PRO_5046375145" description="Periplasmic binding protein domain-containing protein" evidence="5">
    <location>
        <begin position="25"/>
        <end position="353"/>
    </location>
</feature>
<dbReference type="Proteomes" id="UP001500689">
    <property type="component" value="Unassembled WGS sequence"/>
</dbReference>
<reference evidence="8" key="1">
    <citation type="journal article" date="2019" name="Int. J. Syst. Evol. Microbiol.">
        <title>The Global Catalogue of Microorganisms (GCM) 10K type strain sequencing project: providing services to taxonomists for standard genome sequencing and annotation.</title>
        <authorList>
            <consortium name="The Broad Institute Genomics Platform"/>
            <consortium name="The Broad Institute Genome Sequencing Center for Infectious Disease"/>
            <person name="Wu L."/>
            <person name="Ma J."/>
        </authorList>
    </citation>
    <scope>NUCLEOTIDE SEQUENCE [LARGE SCALE GENOMIC DNA]</scope>
    <source>
        <strain evidence="8">JCM 16898</strain>
    </source>
</reference>
<gene>
    <name evidence="7" type="ORF">GCM10022222_10170</name>
</gene>
<comment type="similarity">
    <text evidence="2">Belongs to the bacterial solute-binding protein 2 family.</text>
</comment>
<keyword evidence="8" id="KW-1185">Reference proteome</keyword>